<evidence type="ECO:0000256" key="4">
    <source>
        <dbReference type="ARBA" id="ARBA00016461"/>
    </source>
</evidence>
<comment type="function">
    <text evidence="1 12">Required for the export of heme to the periplasm for the biogenesis of c-type cytochromes.</text>
</comment>
<protein>
    <recommendedName>
        <fullName evidence="4 12">Heme exporter protein D</fullName>
    </recommendedName>
</protein>
<evidence type="ECO:0000256" key="2">
    <source>
        <dbReference type="ARBA" id="ARBA00004377"/>
    </source>
</evidence>
<dbReference type="GO" id="GO:0005886">
    <property type="term" value="C:plasma membrane"/>
    <property type="evidence" value="ECO:0007669"/>
    <property type="project" value="UniProtKB-SubCell"/>
</dbReference>
<dbReference type="Pfam" id="PF04995">
    <property type="entry name" value="CcmD"/>
    <property type="match status" value="1"/>
</dbReference>
<proteinExistence type="inferred from homology"/>
<gene>
    <name evidence="13" type="primary">ccmD</name>
    <name evidence="13" type="ORF">G0D16_21260</name>
</gene>
<evidence type="ECO:0000256" key="8">
    <source>
        <dbReference type="ARBA" id="ARBA00022692"/>
    </source>
</evidence>
<evidence type="ECO:0000256" key="9">
    <source>
        <dbReference type="ARBA" id="ARBA00022748"/>
    </source>
</evidence>
<organism evidence="13">
    <name type="scientific">Salmonella bongori serovar 44:r:-</name>
    <dbReference type="NCBI Taxonomy" id="1967585"/>
    <lineage>
        <taxon>Bacteria</taxon>
        <taxon>Pseudomonadati</taxon>
        <taxon>Pseudomonadota</taxon>
        <taxon>Gammaproteobacteria</taxon>
        <taxon>Enterobacterales</taxon>
        <taxon>Enterobacteriaceae</taxon>
        <taxon>Salmonella</taxon>
    </lineage>
</organism>
<keyword evidence="6 12" id="KW-1003">Cell membrane</keyword>
<evidence type="ECO:0000256" key="6">
    <source>
        <dbReference type="ARBA" id="ARBA00022475"/>
    </source>
</evidence>
<evidence type="ECO:0000256" key="5">
    <source>
        <dbReference type="ARBA" id="ARBA00022448"/>
    </source>
</evidence>
<evidence type="ECO:0000256" key="1">
    <source>
        <dbReference type="ARBA" id="ARBA00002442"/>
    </source>
</evidence>
<dbReference type="InterPro" id="IPR007078">
    <property type="entry name" value="Haem_export_protD_CcmD"/>
</dbReference>
<comment type="caution">
    <text evidence="13">The sequence shown here is derived from an EMBL/GenBank/DDBJ whole genome shotgun (WGS) entry which is preliminary data.</text>
</comment>
<feature type="transmembrane region" description="Helical" evidence="12">
    <location>
        <begin position="20"/>
        <end position="41"/>
    </location>
</feature>
<evidence type="ECO:0000313" key="13">
    <source>
        <dbReference type="EMBL" id="HAC6696713.1"/>
    </source>
</evidence>
<evidence type="ECO:0000256" key="10">
    <source>
        <dbReference type="ARBA" id="ARBA00022989"/>
    </source>
</evidence>
<evidence type="ECO:0000256" key="11">
    <source>
        <dbReference type="ARBA" id="ARBA00023136"/>
    </source>
</evidence>
<keyword evidence="9 12" id="KW-0201">Cytochrome c-type biogenesis</keyword>
<dbReference type="PANTHER" id="PTHR37531:SF1">
    <property type="entry name" value="HEME EXPORTER PROTEIN D"/>
    <property type="match status" value="1"/>
</dbReference>
<dbReference type="GO" id="GO:0015886">
    <property type="term" value="P:heme transport"/>
    <property type="evidence" value="ECO:0007669"/>
    <property type="project" value="InterPro"/>
</dbReference>
<keyword evidence="7 12" id="KW-0997">Cell inner membrane</keyword>
<dbReference type="GO" id="GO:1903607">
    <property type="term" value="P:cytochrome c biosynthetic process"/>
    <property type="evidence" value="ECO:0007669"/>
    <property type="project" value="TreeGrafter"/>
</dbReference>
<comment type="similarity">
    <text evidence="3 12">Belongs to the CcmD/CycX/HelD family.</text>
</comment>
<keyword evidence="11 12" id="KW-0472">Membrane</keyword>
<name>A0A702FQL4_SALBN</name>
<reference evidence="13" key="2">
    <citation type="submission" date="2018-09" db="EMBL/GenBank/DDBJ databases">
        <authorList>
            <consortium name="NCBI Pathogen Detection Project"/>
        </authorList>
    </citation>
    <scope>NUCLEOTIDE SEQUENCE</scope>
    <source>
        <strain evidence="13">2702-77</strain>
    </source>
</reference>
<evidence type="ECO:0000256" key="7">
    <source>
        <dbReference type="ARBA" id="ARBA00022519"/>
    </source>
</evidence>
<dbReference type="AlphaFoldDB" id="A0A702FQL4"/>
<keyword evidence="8 12" id="KW-0812">Transmembrane</keyword>
<dbReference type="GO" id="GO:0017004">
    <property type="term" value="P:cytochrome complex assembly"/>
    <property type="evidence" value="ECO:0007669"/>
    <property type="project" value="UniProtKB-KW"/>
</dbReference>
<dbReference type="NCBIfam" id="TIGR03141">
    <property type="entry name" value="cytochro_ccmD"/>
    <property type="match status" value="1"/>
</dbReference>
<sequence length="70" mass="7845">MSPAFSSWSEFFAMGGYAFFVWLAVAMTLVPLAALVLHTFFQHRAILRGVAQQRAREARMRAAQAQREAA</sequence>
<dbReference type="InterPro" id="IPR052075">
    <property type="entry name" value="Heme_exporter_D"/>
</dbReference>
<evidence type="ECO:0000256" key="3">
    <source>
        <dbReference type="ARBA" id="ARBA00008741"/>
    </source>
</evidence>
<comment type="subcellular location">
    <subcellularLocation>
        <location evidence="2 12">Cell inner membrane</location>
        <topology evidence="2 12">Single-pass membrane protein</topology>
    </subcellularLocation>
</comment>
<keyword evidence="5 12" id="KW-0813">Transport</keyword>
<dbReference type="PANTHER" id="PTHR37531">
    <property type="entry name" value="HEME EXPORTER PROTEIN D"/>
    <property type="match status" value="1"/>
</dbReference>
<evidence type="ECO:0000256" key="12">
    <source>
        <dbReference type="RuleBase" id="RU363101"/>
    </source>
</evidence>
<accession>A0A702FQL4</accession>
<keyword evidence="10 12" id="KW-1133">Transmembrane helix</keyword>
<dbReference type="EMBL" id="DAAMHO010000053">
    <property type="protein sequence ID" value="HAC6696713.1"/>
    <property type="molecule type" value="Genomic_DNA"/>
</dbReference>
<reference evidence="13" key="1">
    <citation type="journal article" date="2018" name="Genome Biol.">
        <title>SKESA: strategic k-mer extension for scrupulous assemblies.</title>
        <authorList>
            <person name="Souvorov A."/>
            <person name="Agarwala R."/>
            <person name="Lipman D.J."/>
        </authorList>
    </citation>
    <scope>NUCLEOTIDE SEQUENCE</scope>
    <source>
        <strain evidence="13">2702-77</strain>
    </source>
</reference>